<dbReference type="SUPFAM" id="SSF53187">
    <property type="entry name" value="Zn-dependent exopeptidases"/>
    <property type="match status" value="1"/>
</dbReference>
<dbReference type="SMART" id="SM00646">
    <property type="entry name" value="Ami_3"/>
    <property type="match status" value="1"/>
</dbReference>
<accession>A0AAW9QZD7</accession>
<dbReference type="Gene3D" id="2.30.30.40">
    <property type="entry name" value="SH3 Domains"/>
    <property type="match status" value="1"/>
</dbReference>
<dbReference type="InterPro" id="IPR002508">
    <property type="entry name" value="MurNAc-LAA_cat"/>
</dbReference>
<comment type="caution">
    <text evidence="6">The sequence shown here is derived from an EMBL/GenBank/DDBJ whole genome shotgun (WGS) entry which is preliminary data.</text>
</comment>
<dbReference type="RefSeq" id="WP_332867235.1">
    <property type="nucleotide sequence ID" value="NZ_JBAFSM010000059.1"/>
</dbReference>
<dbReference type="Gene3D" id="3.40.630.40">
    <property type="entry name" value="Zn-dependent exopeptidases"/>
    <property type="match status" value="1"/>
</dbReference>
<protein>
    <submittedName>
        <fullName evidence="6">N-acetylmuramoyl-L-alanine amidase</fullName>
        <ecNumber evidence="6">3.5.1.28</ecNumber>
    </submittedName>
</protein>
<keyword evidence="1 6" id="KW-0378">Hydrolase</keyword>
<dbReference type="GO" id="GO:0009253">
    <property type="term" value="P:peptidoglycan catabolic process"/>
    <property type="evidence" value="ECO:0007669"/>
    <property type="project" value="InterPro"/>
</dbReference>
<dbReference type="Pfam" id="PF01520">
    <property type="entry name" value="Amidase_3"/>
    <property type="match status" value="1"/>
</dbReference>
<gene>
    <name evidence="6" type="ORF">V0288_21695</name>
</gene>
<dbReference type="InterPro" id="IPR050695">
    <property type="entry name" value="N-acetylmuramoyl_amidase_3"/>
</dbReference>
<name>A0AAW9QZD7_9CHRO</name>
<dbReference type="AlphaFoldDB" id="A0AAW9QZD7"/>
<keyword evidence="2" id="KW-0961">Cell wall biogenesis/degradation</keyword>
<evidence type="ECO:0000313" key="7">
    <source>
        <dbReference type="Proteomes" id="UP001328733"/>
    </source>
</evidence>
<dbReference type="Proteomes" id="UP001328733">
    <property type="component" value="Unassembled WGS sequence"/>
</dbReference>
<feature type="domain" description="SH3b" evidence="4">
    <location>
        <begin position="236"/>
        <end position="293"/>
    </location>
</feature>
<feature type="region of interest" description="Disordered" evidence="3">
    <location>
        <begin position="412"/>
        <end position="431"/>
    </location>
</feature>
<evidence type="ECO:0000256" key="1">
    <source>
        <dbReference type="ARBA" id="ARBA00022801"/>
    </source>
</evidence>
<feature type="region of interest" description="Disordered" evidence="3">
    <location>
        <begin position="245"/>
        <end position="267"/>
    </location>
</feature>
<evidence type="ECO:0000259" key="4">
    <source>
        <dbReference type="SMART" id="SM00287"/>
    </source>
</evidence>
<feature type="domain" description="MurNAc-LAA" evidence="5">
    <location>
        <begin position="472"/>
        <end position="584"/>
    </location>
</feature>
<dbReference type="EC" id="3.5.1.28" evidence="6"/>
<reference evidence="6 7" key="1">
    <citation type="submission" date="2024-01" db="EMBL/GenBank/DDBJ databases">
        <title>Genomic insights into the taxonomy and metabolism of the cyanobacterium Pannus brasiliensis CCIBt3594.</title>
        <authorList>
            <person name="Machado M."/>
            <person name="Botero N.B."/>
            <person name="Andreote A.P.D."/>
            <person name="Feitosa A.M.T."/>
            <person name="Popin R."/>
            <person name="Sivonen K."/>
            <person name="Fiore M.F."/>
        </authorList>
    </citation>
    <scope>NUCLEOTIDE SEQUENCE [LARGE SCALE GENOMIC DNA]</scope>
    <source>
        <strain evidence="6 7">CCIBt3594</strain>
    </source>
</reference>
<dbReference type="PANTHER" id="PTHR30404:SF0">
    <property type="entry name" value="N-ACETYLMURAMOYL-L-ALANINE AMIDASE AMIC"/>
    <property type="match status" value="1"/>
</dbReference>
<dbReference type="GO" id="GO:0030288">
    <property type="term" value="C:outer membrane-bounded periplasmic space"/>
    <property type="evidence" value="ECO:0007669"/>
    <property type="project" value="TreeGrafter"/>
</dbReference>
<organism evidence="6 7">
    <name type="scientific">Pannus brasiliensis CCIBt3594</name>
    <dbReference type="NCBI Taxonomy" id="1427578"/>
    <lineage>
        <taxon>Bacteria</taxon>
        <taxon>Bacillati</taxon>
        <taxon>Cyanobacteriota</taxon>
        <taxon>Cyanophyceae</taxon>
        <taxon>Oscillatoriophycideae</taxon>
        <taxon>Chroococcales</taxon>
        <taxon>Microcystaceae</taxon>
        <taxon>Pannus</taxon>
    </lineage>
</organism>
<evidence type="ECO:0000259" key="5">
    <source>
        <dbReference type="SMART" id="SM00646"/>
    </source>
</evidence>
<evidence type="ECO:0000256" key="2">
    <source>
        <dbReference type="ARBA" id="ARBA00023316"/>
    </source>
</evidence>
<proteinExistence type="predicted"/>
<keyword evidence="7" id="KW-1185">Reference proteome</keyword>
<dbReference type="GO" id="GO:0008745">
    <property type="term" value="F:N-acetylmuramoyl-L-alanine amidase activity"/>
    <property type="evidence" value="ECO:0007669"/>
    <property type="project" value="UniProtKB-EC"/>
</dbReference>
<dbReference type="SMART" id="SM00287">
    <property type="entry name" value="SH3b"/>
    <property type="match status" value="1"/>
</dbReference>
<sequence length="596" mass="65742">MKFSIKSFVTGISIGLCLVLFAGFFQGSNAQTSRSLYLAYPSNNHQTVASQIFFIGSAPTTGQVTINNRVIDRSKQGNFAPSFPLQIGDNLFTIRHQNKTVNVKVTRLDRSLPIPKELGFTTASLNPSTDITRLVGEWICFTAIATPNARVSVELGDEKVALLPQSRRGEVPANSAVLTGLNQAEDTKVTGFYRGCKQFNRVADLGIPTFTATLNEKTIRQKGTGEINIISEENLPAIEVISPRGVARTGPSSDHSRLTPLPKGTRASVTGKEGDWLRLDYGGWILAKETRSIDNEVLDTATVSGISSRPGKDATEIIFPLSRPVPIAVRQEDDKFILTLYTSIAKTDTIFIGENPLVRRMDWRQVTPTSVEYTFFLNQNRQWGYDLRYEGSNLVLTLRYPPARGQGLQGTTILLDPGHGGKETGATGPTGYTEKQVNIAVSKLIQRELERLGATVYLTRESDTDLSLPARVDIIDNLKPTLALSVHYNALPDGGDAINTKGIGIFWYHPQAHELAAFLHDYLTKTLKRSSYGVFWNNLALTRPHSAPSILLELGFMSNPDEFEWITDAGEQQKLARAVAEGIRDWFEEEAGGRRQ</sequence>
<dbReference type="CDD" id="cd02696">
    <property type="entry name" value="MurNAc-LAA"/>
    <property type="match status" value="1"/>
</dbReference>
<evidence type="ECO:0000256" key="3">
    <source>
        <dbReference type="SAM" id="MobiDB-lite"/>
    </source>
</evidence>
<dbReference type="GO" id="GO:0071555">
    <property type="term" value="P:cell wall organization"/>
    <property type="evidence" value="ECO:0007669"/>
    <property type="project" value="UniProtKB-KW"/>
</dbReference>
<dbReference type="InterPro" id="IPR003646">
    <property type="entry name" value="SH3-like_bac-type"/>
</dbReference>
<dbReference type="PANTHER" id="PTHR30404">
    <property type="entry name" value="N-ACETYLMURAMOYL-L-ALANINE AMIDASE"/>
    <property type="match status" value="1"/>
</dbReference>
<dbReference type="EMBL" id="JBAFSM010000059">
    <property type="protein sequence ID" value="MEG3439756.1"/>
    <property type="molecule type" value="Genomic_DNA"/>
</dbReference>
<evidence type="ECO:0000313" key="6">
    <source>
        <dbReference type="EMBL" id="MEG3439756.1"/>
    </source>
</evidence>